<sequence>KSPLGSCTLFHYEKMQAQFFVENANIAFALKNINGKIWDKNNERISIFVSPSDAPCSVQKELKSEKLTMHKLYDVSRQSLDIHKLRFDPALVTLGVEMVPNPGNDMAASLQIHGENMPKLLPWNLSNTKPCQLAGLSTTMQNASNIKNLNLPSNEVKAAGKLDKGQGLEPEEMSADRNSLFTFLFCLDFGSSILELFPKLLSLDSQESRPPTNFGIEAHKRLPTCKGSFFESDALKSLVLQFLRQYYLTYDSGDRQGLLGAYLDKACFSLSIPFNPEDPAPSSLCEYVKDNRNIKKLKDPHLRLQLLKSTKHDIVRSLCVLPTTQHDFSSFVVDQWLQTERMLCFSVNGVPHCSLPVAGLCILNDQLFVRDANPKETHSGLFIPVPTPASSSVPTLSQEQQEMVQAFSTQSGMNLQWSQKCLHDSHWDYTKAAQVLALLKAQCKIPEEALTQTDPGS</sequence>
<dbReference type="GO" id="GO:0005634">
    <property type="term" value="C:nucleus"/>
    <property type="evidence" value="ECO:0000318"/>
    <property type="project" value="GO_Central"/>
</dbReference>
<dbReference type="GO" id="GO:0016973">
    <property type="term" value="P:poly(A)+ mRNA export from nucleus"/>
    <property type="evidence" value="ECO:0000318"/>
    <property type="project" value="GO_Central"/>
</dbReference>
<evidence type="ECO:0000313" key="11">
    <source>
        <dbReference type="Proteomes" id="UP000002281"/>
    </source>
</evidence>
<dbReference type="InterPro" id="IPR015245">
    <property type="entry name" value="Tap_RNA-bd"/>
</dbReference>
<evidence type="ECO:0000256" key="4">
    <source>
        <dbReference type="ARBA" id="ARBA00022614"/>
    </source>
</evidence>
<dbReference type="PROSITE" id="PS50177">
    <property type="entry name" value="NTF2_DOMAIN"/>
    <property type="match status" value="1"/>
</dbReference>
<evidence type="ECO:0000256" key="6">
    <source>
        <dbReference type="ARBA" id="ARBA00022816"/>
    </source>
</evidence>
<dbReference type="Gene3D" id="1.10.8.10">
    <property type="entry name" value="DNA helicase RuvA subunit, C-terminal domain"/>
    <property type="match status" value="1"/>
</dbReference>
<dbReference type="SUPFAM" id="SSF54928">
    <property type="entry name" value="RNA-binding domain, RBD"/>
    <property type="match status" value="1"/>
</dbReference>
<evidence type="ECO:0000256" key="3">
    <source>
        <dbReference type="ARBA" id="ARBA00022448"/>
    </source>
</evidence>
<dbReference type="STRING" id="9796.ENSECAP00000052741"/>
<dbReference type="InterPro" id="IPR012677">
    <property type="entry name" value="Nucleotide-bd_a/b_plait_sf"/>
</dbReference>
<dbReference type="InterPro" id="IPR030217">
    <property type="entry name" value="NXF_fam"/>
</dbReference>
<dbReference type="PANTHER" id="PTHR10662">
    <property type="entry name" value="NUCLEAR RNA EXPORT FACTOR"/>
    <property type="match status" value="1"/>
</dbReference>
<dbReference type="InterPro" id="IPR005637">
    <property type="entry name" value="TAP_C_dom"/>
</dbReference>
<reference evidence="10" key="2">
    <citation type="submission" date="2025-08" db="UniProtKB">
        <authorList>
            <consortium name="Ensembl"/>
        </authorList>
    </citation>
    <scope>IDENTIFICATION</scope>
    <source>
        <strain evidence="10">Thoroughbred</strain>
    </source>
</reference>
<dbReference type="Gene3D" id="3.30.70.330">
    <property type="match status" value="1"/>
</dbReference>
<dbReference type="Bgee" id="ENSECAG00000043166">
    <property type="expression patterns" value="Expressed in testis and 11 other cell types or tissues"/>
</dbReference>
<proteinExistence type="inferred from homology"/>
<dbReference type="AlphaFoldDB" id="A0A5F5PYA8"/>
<dbReference type="InterPro" id="IPR018222">
    <property type="entry name" value="Nuclear_transport_factor_2_euk"/>
</dbReference>
<reference evidence="10 11" key="1">
    <citation type="journal article" date="2009" name="Science">
        <title>Genome sequence, comparative analysis, and population genetics of the domestic horse.</title>
        <authorList>
            <consortium name="Broad Institute Genome Sequencing Platform"/>
            <consortium name="Broad Institute Whole Genome Assembly Team"/>
            <person name="Wade C.M."/>
            <person name="Giulotto E."/>
            <person name="Sigurdsson S."/>
            <person name="Zoli M."/>
            <person name="Gnerre S."/>
            <person name="Imsland F."/>
            <person name="Lear T.L."/>
            <person name="Adelson D.L."/>
            <person name="Bailey E."/>
            <person name="Bellone R.R."/>
            <person name="Bloecker H."/>
            <person name="Distl O."/>
            <person name="Edgar R.C."/>
            <person name="Garber M."/>
            <person name="Leeb T."/>
            <person name="Mauceli E."/>
            <person name="MacLeod J.N."/>
            <person name="Penedo M.C.T."/>
            <person name="Raison J.M."/>
            <person name="Sharpe T."/>
            <person name="Vogel J."/>
            <person name="Andersson L."/>
            <person name="Antczak D.F."/>
            <person name="Biagi T."/>
            <person name="Binns M.M."/>
            <person name="Chowdhary B.P."/>
            <person name="Coleman S.J."/>
            <person name="Della Valle G."/>
            <person name="Fryc S."/>
            <person name="Guerin G."/>
            <person name="Hasegawa T."/>
            <person name="Hill E.W."/>
            <person name="Jurka J."/>
            <person name="Kiialainen A."/>
            <person name="Lindgren G."/>
            <person name="Liu J."/>
            <person name="Magnani E."/>
            <person name="Mickelson J.R."/>
            <person name="Murray J."/>
            <person name="Nergadze S.G."/>
            <person name="Onofrio R."/>
            <person name="Pedroni S."/>
            <person name="Piras M.F."/>
            <person name="Raudsepp T."/>
            <person name="Rocchi M."/>
            <person name="Roeed K.H."/>
            <person name="Ryder O.A."/>
            <person name="Searle S."/>
            <person name="Skow L."/>
            <person name="Swinburne J.E."/>
            <person name="Syvaenen A.C."/>
            <person name="Tozaki T."/>
            <person name="Valberg S.J."/>
            <person name="Vaudin M."/>
            <person name="White J.R."/>
            <person name="Zody M.C."/>
            <person name="Lander E.S."/>
            <person name="Lindblad-Toh K."/>
        </authorList>
    </citation>
    <scope>NUCLEOTIDE SEQUENCE [LARGE SCALE GENOMIC DNA]</scope>
    <source>
        <strain evidence="10 11">Thoroughbred</strain>
    </source>
</reference>
<keyword evidence="3" id="KW-0813">Transport</keyword>
<dbReference type="PANTHER" id="PTHR10662:SF12">
    <property type="entry name" value="NUCLEAR RNA EXPORT FACTOR 3"/>
    <property type="match status" value="1"/>
</dbReference>
<dbReference type="Proteomes" id="UP000002281">
    <property type="component" value="Chromosome X"/>
</dbReference>
<dbReference type="PaxDb" id="9796-ENSECAP00000052741"/>
<dbReference type="PROSITE" id="PS51281">
    <property type="entry name" value="TAP_C"/>
    <property type="match status" value="1"/>
</dbReference>
<dbReference type="Pfam" id="PF22602">
    <property type="entry name" value="NXF_NTF2"/>
    <property type="match status" value="1"/>
</dbReference>
<evidence type="ECO:0000259" key="9">
    <source>
        <dbReference type="PROSITE" id="PS51281"/>
    </source>
</evidence>
<dbReference type="Gene3D" id="3.10.450.50">
    <property type="match status" value="1"/>
</dbReference>
<dbReference type="CDD" id="cd14342">
    <property type="entry name" value="UBA_TAP-C"/>
    <property type="match status" value="1"/>
</dbReference>
<evidence type="ECO:0000259" key="8">
    <source>
        <dbReference type="PROSITE" id="PS50177"/>
    </source>
</evidence>
<evidence type="ECO:0000256" key="7">
    <source>
        <dbReference type="ARBA" id="ARBA00023242"/>
    </source>
</evidence>
<dbReference type="FunFam" id="1.10.8.10:FF:000018">
    <property type="entry name" value="Nuclear RNA export factor 1"/>
    <property type="match status" value="1"/>
</dbReference>
<dbReference type="FunFam" id="3.10.450.50:FF:000004">
    <property type="entry name" value="Nuclear RNA export factor 1"/>
    <property type="match status" value="1"/>
</dbReference>
<dbReference type="SUPFAM" id="SSF52058">
    <property type="entry name" value="L domain-like"/>
    <property type="match status" value="1"/>
</dbReference>
<evidence type="ECO:0000256" key="5">
    <source>
        <dbReference type="ARBA" id="ARBA00022737"/>
    </source>
</evidence>
<dbReference type="Pfam" id="PF24048">
    <property type="entry name" value="LRR_NXF1-5"/>
    <property type="match status" value="1"/>
</dbReference>
<dbReference type="SUPFAM" id="SSF46934">
    <property type="entry name" value="UBA-like"/>
    <property type="match status" value="1"/>
</dbReference>
<evidence type="ECO:0000313" key="10">
    <source>
        <dbReference type="Ensembl" id="ENSECAP00000052741.2"/>
    </source>
</evidence>
<keyword evidence="4" id="KW-0433">Leucine-rich repeat</keyword>
<keyword evidence="7" id="KW-0539">Nucleus</keyword>
<dbReference type="GeneTree" id="ENSGT00390000007539"/>
<dbReference type="InterPro" id="IPR002075">
    <property type="entry name" value="NTF2_dom"/>
</dbReference>
<dbReference type="InParanoid" id="A0A5F5PYA8"/>
<keyword evidence="5" id="KW-0677">Repeat</keyword>
<dbReference type="InterPro" id="IPR057125">
    <property type="entry name" value="NXF1/2/3/5-like_LRR"/>
</dbReference>
<keyword evidence="11" id="KW-1185">Reference proteome</keyword>
<feature type="domain" description="NTF2" evidence="8">
    <location>
        <begin position="238"/>
        <end position="271"/>
    </location>
</feature>
<evidence type="ECO:0000256" key="2">
    <source>
        <dbReference type="ARBA" id="ARBA00009285"/>
    </source>
</evidence>
<dbReference type="Ensembl" id="ENSECAT00000069668.2">
    <property type="protein sequence ID" value="ENSECAP00000052741.2"/>
    <property type="gene ID" value="ENSECAG00000043166.2"/>
</dbReference>
<dbReference type="Gene3D" id="3.80.10.10">
    <property type="entry name" value="Ribonuclease Inhibitor"/>
    <property type="match status" value="1"/>
</dbReference>
<dbReference type="InterPro" id="IPR009060">
    <property type="entry name" value="UBA-like_sf"/>
</dbReference>
<reference evidence="10" key="3">
    <citation type="submission" date="2025-09" db="UniProtKB">
        <authorList>
            <consortium name="Ensembl"/>
        </authorList>
    </citation>
    <scope>IDENTIFICATION</scope>
    <source>
        <strain evidence="10">Thoroughbred</strain>
    </source>
</reference>
<dbReference type="InterPro" id="IPR032710">
    <property type="entry name" value="NTF2-like_dom_sf"/>
</dbReference>
<dbReference type="InterPro" id="IPR035979">
    <property type="entry name" value="RBD_domain_sf"/>
</dbReference>
<protein>
    <recommendedName>
        <fullName evidence="12">Nuclear RNA export factor 3</fullName>
    </recommendedName>
</protein>
<evidence type="ECO:0000256" key="1">
    <source>
        <dbReference type="ARBA" id="ARBA00004123"/>
    </source>
</evidence>
<dbReference type="FunFam" id="3.80.10.10:FF:001648">
    <property type="entry name" value="Nuclear RNA export factor 3"/>
    <property type="match status" value="1"/>
</dbReference>
<dbReference type="Pfam" id="PF03943">
    <property type="entry name" value="TAP_C"/>
    <property type="match status" value="1"/>
</dbReference>
<comment type="similarity">
    <text evidence="2">Belongs to the NXF family.</text>
</comment>
<organism evidence="10 11">
    <name type="scientific">Equus caballus</name>
    <name type="common">Horse</name>
    <dbReference type="NCBI Taxonomy" id="9796"/>
    <lineage>
        <taxon>Eukaryota</taxon>
        <taxon>Metazoa</taxon>
        <taxon>Chordata</taxon>
        <taxon>Craniata</taxon>
        <taxon>Vertebrata</taxon>
        <taxon>Euteleostomi</taxon>
        <taxon>Mammalia</taxon>
        <taxon>Eutheria</taxon>
        <taxon>Laurasiatheria</taxon>
        <taxon>Perissodactyla</taxon>
        <taxon>Equidae</taxon>
        <taxon>Equus</taxon>
    </lineage>
</organism>
<accession>A0A5F5PYA8</accession>
<dbReference type="GO" id="GO:0005737">
    <property type="term" value="C:cytoplasm"/>
    <property type="evidence" value="ECO:0007669"/>
    <property type="project" value="InterPro"/>
</dbReference>
<dbReference type="InterPro" id="IPR032675">
    <property type="entry name" value="LRR_dom_sf"/>
</dbReference>
<dbReference type="Pfam" id="PF09162">
    <property type="entry name" value="Tap-RNA_bind"/>
    <property type="match status" value="1"/>
</dbReference>
<feature type="domain" description="TAP-C" evidence="9">
    <location>
        <begin position="398"/>
        <end position="453"/>
    </location>
</feature>
<dbReference type="GO" id="GO:0003723">
    <property type="term" value="F:RNA binding"/>
    <property type="evidence" value="ECO:0000318"/>
    <property type="project" value="GO_Central"/>
</dbReference>
<dbReference type="SUPFAM" id="SSF54427">
    <property type="entry name" value="NTF2-like"/>
    <property type="match status" value="1"/>
</dbReference>
<dbReference type="SMART" id="SM00804">
    <property type="entry name" value="TAP_C"/>
    <property type="match status" value="1"/>
</dbReference>
<comment type="subcellular location">
    <subcellularLocation>
        <location evidence="1">Nucleus</location>
    </subcellularLocation>
</comment>
<evidence type="ECO:0008006" key="12">
    <source>
        <dbReference type="Google" id="ProtNLM"/>
    </source>
</evidence>
<name>A0A5F5PYA8_HORSE</name>
<keyword evidence="6" id="KW-0509">mRNA transport</keyword>